<sequence>MANPLRSSDVRPLRAARSLRVSAQAPEHVVIVEPLTPELRRLVPSAGDAGWATVERYGGRPVKVCATGDDLARLTATARGAAWTYGAVFTASHPATLAAGPEPCALGQAAECAYDPELHTGPDAPESPEQESARVAVARQVCETCPVRALCLPYALASAPADGVWAGYTADELAALARPALAS</sequence>
<evidence type="ECO:0000313" key="2">
    <source>
        <dbReference type="EMBL" id="TKK86459.1"/>
    </source>
</evidence>
<gene>
    <name evidence="2" type="ORF">FDA94_21840</name>
</gene>
<feature type="domain" description="4Fe-4S Wbl-type" evidence="1">
    <location>
        <begin position="103"/>
        <end position="175"/>
    </location>
</feature>
<reference evidence="2 3" key="1">
    <citation type="submission" date="2019-04" db="EMBL/GenBank/DDBJ databases">
        <title>Herbidospora sp. NEAU-GS14.nov., a novel actinomycete isolated from soil.</title>
        <authorList>
            <person name="Han L."/>
        </authorList>
    </citation>
    <scope>NUCLEOTIDE SEQUENCE [LARGE SCALE GENOMIC DNA]</scope>
    <source>
        <strain evidence="2 3">NEAU-GS14</strain>
    </source>
</reference>
<name>A0A4U3MDE4_9ACTN</name>
<dbReference type="OrthoDB" id="3479104at2"/>
<proteinExistence type="predicted"/>
<accession>A0A4U3MDE4</accession>
<dbReference type="AlphaFoldDB" id="A0A4U3MDE4"/>
<dbReference type="InterPro" id="IPR034768">
    <property type="entry name" value="4FE4S_WBL"/>
</dbReference>
<evidence type="ECO:0000259" key="1">
    <source>
        <dbReference type="PROSITE" id="PS51674"/>
    </source>
</evidence>
<dbReference type="Proteomes" id="UP000308705">
    <property type="component" value="Unassembled WGS sequence"/>
</dbReference>
<dbReference type="EMBL" id="SZQA01000021">
    <property type="protein sequence ID" value="TKK86459.1"/>
    <property type="molecule type" value="Genomic_DNA"/>
</dbReference>
<comment type="caution">
    <text evidence="2">The sequence shown here is derived from an EMBL/GenBank/DDBJ whole genome shotgun (WGS) entry which is preliminary data.</text>
</comment>
<dbReference type="Pfam" id="PF02467">
    <property type="entry name" value="Whib"/>
    <property type="match status" value="1"/>
</dbReference>
<protein>
    <submittedName>
        <fullName evidence="2">WhiB family transcriptional regulator</fullName>
    </submittedName>
</protein>
<organism evidence="2 3">
    <name type="scientific">Herbidospora galbida</name>
    <dbReference type="NCBI Taxonomy" id="2575442"/>
    <lineage>
        <taxon>Bacteria</taxon>
        <taxon>Bacillati</taxon>
        <taxon>Actinomycetota</taxon>
        <taxon>Actinomycetes</taxon>
        <taxon>Streptosporangiales</taxon>
        <taxon>Streptosporangiaceae</taxon>
        <taxon>Herbidospora</taxon>
    </lineage>
</organism>
<evidence type="ECO:0000313" key="3">
    <source>
        <dbReference type="Proteomes" id="UP000308705"/>
    </source>
</evidence>
<keyword evidence="3" id="KW-1185">Reference proteome</keyword>
<dbReference type="PROSITE" id="PS51674">
    <property type="entry name" value="4FE4S_WBL"/>
    <property type="match status" value="1"/>
</dbReference>